<feature type="domain" description="Cyclic nucleotide-binding" evidence="3">
    <location>
        <begin position="147"/>
        <end position="251"/>
    </location>
</feature>
<gene>
    <name evidence="5" type="ORF">MNBD_GAMMA15-589</name>
</gene>
<feature type="coiled-coil region" evidence="1">
    <location>
        <begin position="772"/>
        <end position="799"/>
    </location>
</feature>
<feature type="region of interest" description="Disordered" evidence="2">
    <location>
        <begin position="1165"/>
        <end position="1192"/>
    </location>
</feature>
<proteinExistence type="predicted"/>
<evidence type="ECO:0000256" key="2">
    <source>
        <dbReference type="SAM" id="MobiDB-lite"/>
    </source>
</evidence>
<protein>
    <submittedName>
        <fullName evidence="5">Phage protein</fullName>
    </submittedName>
</protein>
<dbReference type="InterPro" id="IPR016187">
    <property type="entry name" value="CTDL_fold"/>
</dbReference>
<dbReference type="InterPro" id="IPR042095">
    <property type="entry name" value="SUMF_sf"/>
</dbReference>
<dbReference type="Gene3D" id="3.90.1580.10">
    <property type="entry name" value="paralog of FGE (formylglycine-generating enzyme)"/>
    <property type="match status" value="1"/>
</dbReference>
<feature type="region of interest" description="Disordered" evidence="2">
    <location>
        <begin position="628"/>
        <end position="720"/>
    </location>
</feature>
<dbReference type="SMART" id="SM00450">
    <property type="entry name" value="RHOD"/>
    <property type="match status" value="1"/>
</dbReference>
<feature type="region of interest" description="Disordered" evidence="2">
    <location>
        <begin position="484"/>
        <end position="503"/>
    </location>
</feature>
<dbReference type="SUPFAM" id="SSF52821">
    <property type="entry name" value="Rhodanese/Cell cycle control phosphatase"/>
    <property type="match status" value="1"/>
</dbReference>
<dbReference type="CDD" id="cd00158">
    <property type="entry name" value="RHOD"/>
    <property type="match status" value="1"/>
</dbReference>
<dbReference type="Pfam" id="PF03781">
    <property type="entry name" value="FGE-sulfatase"/>
    <property type="match status" value="1"/>
</dbReference>
<evidence type="ECO:0000313" key="5">
    <source>
        <dbReference type="EMBL" id="VAW78525.1"/>
    </source>
</evidence>
<dbReference type="Pfam" id="PF00027">
    <property type="entry name" value="cNMP_binding"/>
    <property type="match status" value="1"/>
</dbReference>
<dbReference type="InterPro" id="IPR014710">
    <property type="entry name" value="RmlC-like_jellyroll"/>
</dbReference>
<name>A0A3B0YCE2_9ZZZZ</name>
<dbReference type="Gene3D" id="3.40.250.10">
    <property type="entry name" value="Rhodanese-like domain"/>
    <property type="match status" value="1"/>
</dbReference>
<dbReference type="InterPro" id="IPR001763">
    <property type="entry name" value="Rhodanese-like_dom"/>
</dbReference>
<evidence type="ECO:0000259" key="4">
    <source>
        <dbReference type="PROSITE" id="PS50206"/>
    </source>
</evidence>
<dbReference type="SUPFAM" id="SSF51206">
    <property type="entry name" value="cAMP-binding domain-like"/>
    <property type="match status" value="2"/>
</dbReference>
<dbReference type="GO" id="GO:0120147">
    <property type="term" value="F:formylglycine-generating oxidase activity"/>
    <property type="evidence" value="ECO:0007669"/>
    <property type="project" value="TreeGrafter"/>
</dbReference>
<feature type="compositionally biased region" description="Basic and acidic residues" evidence="2">
    <location>
        <begin position="705"/>
        <end position="720"/>
    </location>
</feature>
<accession>A0A3B0YCE2</accession>
<sequence length="1448" mass="158471">MGAAKKLLDKKVLKDLVPLNALSAVHLEEISRKAIIETVRAGRYVLKAGDRDYQSVYLLEGKVELVEGGREVVGSVVSGTEAARHPLVHKQPRQHSVRASGSVTVARVDSSLLDVLLTWDESSGYDVVEIDAEDGGDWMTRMLQSQAFLQLPPSNIHQLLMRLEAVSVRAGDVIVKQDDDGEYFYIVKSGRMAVSRKASARSKEVLLAELGEGACFGEEALVSGTRRNATVTMLTDGSLMRLSKEDFDELLCAPLVHEVDYAEASQLAEKGALWLDVRLPGEFGNQSIKGSRNLPLSALREQADTLNGDEKYIVCCDTGRRSASGAFILGQYGLDVFTLRNGLMDVPGEALTGTSDAPPLVDTPAREADILPFETDAVPDETEASASRKDTGDTEALNEQLKAAEVICKEQQVEAEALRRRVELLEGELSDSKAQQDVLAQTLEKAKQAGDSAAEVGGEAEKQRLQMESELARVRDDYQQLGQRTSAVAGERDAASRELEEARSELTGLKARLDSQQGEISEQVSGLQSQLDDRASELESEIALRGKIETVLAEAEKSAVEAKQRETGLLEQIDQLGQTASEKEKLLQENIRAQLEERDQALTVVSESRDLAQQKLEALEQEMGALRQSLDSAGGESDEIKSQLTESVEREKQLGQRVTELEQQQASSEGSHESELGSAREAMTRAQTELENLKREQQRLLNRQRKAEEALDRERHDHQDEVHRLHKEMKAAAGDSAEGLAAEMEALQAQVSEGAGLRDELEIQLGERSAQVEEAQLCAEQLEQQLKLAKQGAREAEQQLLESNRLANEEMEIRLNTEQGVQQGLRGALEVSEKDRDSHQETITVINQELEELRDAYQQSKQALENKEGEAESRLVEVQTGLDAALAERDELLSSAESLKSELDQLRAEAEVHRGLEGMLSDEDSDSEEHEALQQAKQNVEMAVRLRTQAEEQIETLNREVEQLKEQLNRASEIPAPVMVEGAIPSLDDNDPHASNPMLPDDTEFENHDTSSATVLLDEEILVPSLSPVQVPKSGLLKGMLTGLVIGGVVGAGLLWWQIDSGKISLSSAIAPVVTVKAPTAEQAPAVVTPKPVKQQQAPVAPIPVEKKKALVDQPALATGERVGDIKKPAPVASNTLSGGMAAISNTSRTFPLARGMPDIPGRTIEPESADKASANVRAVSRDPEPVKTAENQVAEPVVEPVVVQPAGRFRDRLSNGGAGPAMVRFRADHYLMGSSDVSPQFNERPQHDVRLRSFAIAANEITFDEYDAFARAAGRDLPSDDGQSRGKWPVVNVSWEDALAYTQWLSVQTGVRYRLPSEAEWEFVARSGTVTRYWWGEESGKDRANCFDCGSSDGGVQTSRVGSFTASPWGVYDMAGNAREWVQDCYVPNYSRAPADGRAVEVGACTNRVVRGGAYSSPSDQLRSTSRDQVDAKRRLDNLGFRVVREY</sequence>
<feature type="coiled-coil region" evidence="1">
    <location>
        <begin position="836"/>
        <end position="974"/>
    </location>
</feature>
<dbReference type="SMART" id="SM00100">
    <property type="entry name" value="cNMP"/>
    <property type="match status" value="1"/>
</dbReference>
<evidence type="ECO:0000256" key="1">
    <source>
        <dbReference type="SAM" id="Coils"/>
    </source>
</evidence>
<dbReference type="PROSITE" id="PS50206">
    <property type="entry name" value="RHODANESE_3"/>
    <property type="match status" value="1"/>
</dbReference>
<dbReference type="SUPFAM" id="SSF56436">
    <property type="entry name" value="C-type lectin-like"/>
    <property type="match status" value="1"/>
</dbReference>
<dbReference type="Pfam" id="PF00581">
    <property type="entry name" value="Rhodanese"/>
    <property type="match status" value="1"/>
</dbReference>
<dbReference type="PANTHER" id="PTHR23150">
    <property type="entry name" value="SULFATASE MODIFYING FACTOR 1, 2"/>
    <property type="match status" value="1"/>
</dbReference>
<dbReference type="InterPro" id="IPR051043">
    <property type="entry name" value="Sulfatase_Mod_Factor_Kinase"/>
</dbReference>
<organism evidence="5">
    <name type="scientific">hydrothermal vent metagenome</name>
    <dbReference type="NCBI Taxonomy" id="652676"/>
    <lineage>
        <taxon>unclassified sequences</taxon>
        <taxon>metagenomes</taxon>
        <taxon>ecological metagenomes</taxon>
    </lineage>
</organism>
<feature type="compositionally biased region" description="Basic and acidic residues" evidence="2">
    <location>
        <begin position="490"/>
        <end position="503"/>
    </location>
</feature>
<dbReference type="PROSITE" id="PS50042">
    <property type="entry name" value="CNMP_BINDING_3"/>
    <property type="match status" value="2"/>
</dbReference>
<dbReference type="CDD" id="cd00038">
    <property type="entry name" value="CAP_ED"/>
    <property type="match status" value="2"/>
</dbReference>
<dbReference type="EMBL" id="UOFN01000096">
    <property type="protein sequence ID" value="VAW78525.1"/>
    <property type="molecule type" value="Genomic_DNA"/>
</dbReference>
<feature type="domain" description="Rhodanese" evidence="4">
    <location>
        <begin position="268"/>
        <end position="355"/>
    </location>
</feature>
<reference evidence="5" key="1">
    <citation type="submission" date="2018-06" db="EMBL/GenBank/DDBJ databases">
        <authorList>
            <person name="Zhirakovskaya E."/>
        </authorList>
    </citation>
    <scope>NUCLEOTIDE SEQUENCE</scope>
</reference>
<dbReference type="Gene3D" id="2.60.120.10">
    <property type="entry name" value="Jelly Rolls"/>
    <property type="match status" value="2"/>
</dbReference>
<keyword evidence="1" id="KW-0175">Coiled coil</keyword>
<evidence type="ECO:0000259" key="3">
    <source>
        <dbReference type="PROSITE" id="PS50042"/>
    </source>
</evidence>
<dbReference type="InterPro" id="IPR036873">
    <property type="entry name" value="Rhodanese-like_dom_sf"/>
</dbReference>
<feature type="domain" description="Cyclic nucleotide-binding" evidence="3">
    <location>
        <begin position="18"/>
        <end position="117"/>
    </location>
</feature>
<dbReference type="PANTHER" id="PTHR23150:SF35">
    <property type="entry name" value="BLL6746 PROTEIN"/>
    <property type="match status" value="1"/>
</dbReference>
<dbReference type="InterPro" id="IPR018490">
    <property type="entry name" value="cNMP-bd_dom_sf"/>
</dbReference>
<feature type="region of interest" description="Disordered" evidence="2">
    <location>
        <begin position="373"/>
        <end position="395"/>
    </location>
</feature>
<dbReference type="InterPro" id="IPR005532">
    <property type="entry name" value="SUMF_dom"/>
</dbReference>
<dbReference type="InterPro" id="IPR000595">
    <property type="entry name" value="cNMP-bd_dom"/>
</dbReference>